<dbReference type="Gene3D" id="3.90.1140.10">
    <property type="entry name" value="Cyclic phosphodiesterase"/>
    <property type="match status" value="1"/>
</dbReference>
<dbReference type="InterPro" id="IPR009389">
    <property type="entry name" value="DUF1045"/>
</dbReference>
<evidence type="ECO:0000313" key="2">
    <source>
        <dbReference type="Proteomes" id="UP001440612"/>
    </source>
</evidence>
<proteinExistence type="predicted"/>
<protein>
    <submittedName>
        <fullName evidence="1">DUF1045 domain-containing protein</fullName>
    </submittedName>
</protein>
<dbReference type="Proteomes" id="UP001440612">
    <property type="component" value="Chromosome"/>
</dbReference>
<dbReference type="Pfam" id="PF06299">
    <property type="entry name" value="DUF1045"/>
    <property type="match status" value="1"/>
</dbReference>
<reference evidence="2" key="1">
    <citation type="submission" date="2024-04" db="EMBL/GenBank/DDBJ databases">
        <title>Phylogenomic analyses of a clade within the roseobacter group suggest taxonomic reassignments of species of the genera Aestuariivita, Citreicella, Loktanella, Nautella, Pelagibaca, Ruegeria, Thalassobius, Thiobacimonas and Tropicibacter, and the proposal o.</title>
        <authorList>
            <person name="Jeon C.O."/>
        </authorList>
    </citation>
    <scope>NUCLEOTIDE SEQUENCE [LARGE SCALE GENOMIC DNA]</scope>
    <source>
        <strain evidence="2">BS5-3</strain>
    </source>
</reference>
<dbReference type="EMBL" id="CP150951">
    <property type="protein sequence ID" value="WZC50506.2"/>
    <property type="molecule type" value="Genomic_DNA"/>
</dbReference>
<sequence length="225" mass="24816">MFERYAVFYTAPPGAFADFCASWLGWDSRAGAYIPHPNIGDLDVATLTAVPRKYGFHGTLKAPFRPAQNAGEAVLRDAIAAFAKTAAPIENLPMALQLHRGFIALRPTGETPALNKLANRIVTDLDSFRAAAPPEELARRRAAGLTPRQDHNMMTWGYPYVLEDFHFHLTLTGRLDDAIGAHVMDVLRPHMEHVLPHAISVDHIALMGQASDGMFHEIHRYALTG</sequence>
<name>A0ABZ2VAN2_9RHOB</name>
<accession>A0ABZ2VAN2</accession>
<gene>
    <name evidence="1" type="ORF">AABB29_07760</name>
</gene>
<dbReference type="RefSeq" id="WP_373636738.1">
    <property type="nucleotide sequence ID" value="NZ_CP150951.2"/>
</dbReference>
<dbReference type="PIRSF" id="PIRSF033328">
    <property type="entry name" value="Phest_Mll4975"/>
    <property type="match status" value="1"/>
</dbReference>
<keyword evidence="2" id="KW-1185">Reference proteome</keyword>
<evidence type="ECO:0000313" key="1">
    <source>
        <dbReference type="EMBL" id="WZC50506.2"/>
    </source>
</evidence>
<organism evidence="1 2">
    <name type="scientific">Yoonia phaeophyticola</name>
    <dbReference type="NCBI Taxonomy" id="3137369"/>
    <lineage>
        <taxon>Bacteria</taxon>
        <taxon>Pseudomonadati</taxon>
        <taxon>Pseudomonadota</taxon>
        <taxon>Alphaproteobacteria</taxon>
        <taxon>Rhodobacterales</taxon>
        <taxon>Paracoccaceae</taxon>
        <taxon>Yoonia</taxon>
    </lineage>
</organism>